<dbReference type="InterPro" id="IPR045864">
    <property type="entry name" value="aa-tRNA-synth_II/BPL/LPL"/>
</dbReference>
<evidence type="ECO:0000256" key="4">
    <source>
        <dbReference type="HAMAP-Rule" id="MF_00127"/>
    </source>
</evidence>
<geneLocation type="chloroplast" evidence="7"/>
<dbReference type="EMBL" id="MT211885">
    <property type="protein sequence ID" value="QJF58454.1"/>
    <property type="molecule type" value="Genomic_DNA"/>
</dbReference>
<dbReference type="InterPro" id="IPR004154">
    <property type="entry name" value="Anticodon-bd"/>
</dbReference>
<feature type="binding site" evidence="5">
    <location>
        <begin position="282"/>
        <end position="283"/>
    </location>
    <ligand>
        <name>L-histidine</name>
        <dbReference type="ChEBI" id="CHEBI:57595"/>
    </ligand>
</feature>
<reference evidence="7" key="1">
    <citation type="submission" date="2020-03" db="EMBL/GenBank/DDBJ databases">
        <title>Mitochondrial and Plastid genome variability of Corallina officinalis (Corallinales, Rhodophyta).</title>
        <authorList>
            <person name="Yesson C."/>
            <person name="Bian X."/>
            <person name="Williamson C."/>
            <person name="Briscoe A.G."/>
            <person name="Brodie J."/>
        </authorList>
    </citation>
    <scope>NUCLEOTIDE SEQUENCE</scope>
</reference>
<gene>
    <name evidence="4 7" type="primary">hisS</name>
</gene>
<dbReference type="Gene3D" id="3.40.50.800">
    <property type="entry name" value="Anticodon-binding domain"/>
    <property type="match status" value="1"/>
</dbReference>
<dbReference type="EMBL" id="MT211887">
    <property type="protein sequence ID" value="QJF58852.1"/>
    <property type="molecule type" value="Genomic_DNA"/>
</dbReference>
<dbReference type="GO" id="GO:0005524">
    <property type="term" value="F:ATP binding"/>
    <property type="evidence" value="ECO:0007669"/>
    <property type="project" value="UniProtKB-UniRule"/>
</dbReference>
<dbReference type="InterPro" id="IPR041715">
    <property type="entry name" value="HisRS-like_core"/>
</dbReference>
<feature type="domain" description="Aminoacyl-transfer RNA synthetases class-II family profile" evidence="6">
    <location>
        <begin position="28"/>
        <end position="335"/>
    </location>
</feature>
<name>A0A6M3WAG7_COROI</name>
<dbReference type="InterPro" id="IPR036621">
    <property type="entry name" value="Anticodon-bd_dom_sf"/>
</dbReference>
<dbReference type="PANTHER" id="PTHR43707">
    <property type="entry name" value="HISTIDYL-TRNA SYNTHETASE"/>
    <property type="match status" value="1"/>
</dbReference>
<dbReference type="CDD" id="cd00773">
    <property type="entry name" value="HisRS-like_core"/>
    <property type="match status" value="1"/>
</dbReference>
<dbReference type="PIRSF" id="PIRSF001549">
    <property type="entry name" value="His-tRNA_synth"/>
    <property type="match status" value="1"/>
</dbReference>
<dbReference type="EMBL" id="MT211884">
    <property type="protein sequence ID" value="QJF58255.1"/>
    <property type="molecule type" value="Genomic_DNA"/>
</dbReference>
<dbReference type="AlphaFoldDB" id="A0A6M3WAG7"/>
<dbReference type="EC" id="6.1.1.21" evidence="4"/>
<evidence type="ECO:0000313" key="7">
    <source>
        <dbReference type="EMBL" id="QJF58454.1"/>
    </source>
</evidence>
<sequence>MSGVRIPPCPIKNLYIEYLISTIMQTIRGTRDILPDEISEWQNLYLEALELLTLHNYSEIRTPIIEQTELFIKGVGNDTDIINKEMYNFIDQGDRKITLRPEGTASIARAFISNKLYINNRIQKLWYMGPMFRYERPQSGRQRQFHQLGIEYIGSDNPLTDVEIINLAHNILQKLNCPTYTVEVNSIGTKEERMKYKKALVNYLQQFKTELDLDSQKRLETNPIRILDSKNTRTQYILEGAPCLSKHLGKASLQDFEIVCEYLNMLKIPYIVNYKLVRGLDYYNGTAFEIINNQLGAKNTICGGGRYNNLIQQLGGPNIPGVGCAIGIERLLMLIKHNKNDKNKKDRFHLLTQGSEAEKKAWHLIKWLEEEKIKFHIEFNQDSFQKKIKKAVKYKALGCLIIGPEEIRNSTITIKWLDKHYQKTIDYNNTINYIKQELN</sequence>
<evidence type="ECO:0000256" key="2">
    <source>
        <dbReference type="ARBA" id="ARBA00022741"/>
    </source>
</evidence>
<keyword evidence="2 4" id="KW-0547">Nucleotide-binding</keyword>
<dbReference type="GO" id="GO:0009507">
    <property type="term" value="C:chloroplast"/>
    <property type="evidence" value="ECO:0007669"/>
    <property type="project" value="UniProtKB-SubCell"/>
</dbReference>
<dbReference type="Gene3D" id="3.30.930.10">
    <property type="entry name" value="Bira Bifunctional Protein, Domain 2"/>
    <property type="match status" value="1"/>
</dbReference>
<dbReference type="PANTHER" id="PTHR43707:SF1">
    <property type="entry name" value="HISTIDINE--TRNA LIGASE, MITOCHONDRIAL-RELATED"/>
    <property type="match status" value="1"/>
</dbReference>
<dbReference type="NCBIfam" id="TIGR00442">
    <property type="entry name" value="hisS"/>
    <property type="match status" value="1"/>
</dbReference>
<dbReference type="HAMAP" id="MF_00127">
    <property type="entry name" value="His_tRNA_synth"/>
    <property type="match status" value="1"/>
</dbReference>
<comment type="catalytic activity">
    <reaction evidence="3 4">
        <text>tRNA(His) + L-histidine + ATP = L-histidyl-tRNA(His) + AMP + diphosphate + H(+)</text>
        <dbReference type="Rhea" id="RHEA:17313"/>
        <dbReference type="Rhea" id="RHEA-COMP:9665"/>
        <dbReference type="Rhea" id="RHEA-COMP:9689"/>
        <dbReference type="ChEBI" id="CHEBI:15378"/>
        <dbReference type="ChEBI" id="CHEBI:30616"/>
        <dbReference type="ChEBI" id="CHEBI:33019"/>
        <dbReference type="ChEBI" id="CHEBI:57595"/>
        <dbReference type="ChEBI" id="CHEBI:78442"/>
        <dbReference type="ChEBI" id="CHEBI:78527"/>
        <dbReference type="ChEBI" id="CHEBI:456215"/>
        <dbReference type="EC" id="6.1.1.21"/>
    </reaction>
</comment>
<evidence type="ECO:0000256" key="3">
    <source>
        <dbReference type="ARBA" id="ARBA00047639"/>
    </source>
</evidence>
<dbReference type="GO" id="GO:0004821">
    <property type="term" value="F:histidine-tRNA ligase activity"/>
    <property type="evidence" value="ECO:0007669"/>
    <property type="project" value="UniProtKB-UniRule"/>
</dbReference>
<dbReference type="SUPFAM" id="SSF52954">
    <property type="entry name" value="Class II aaRS ABD-related"/>
    <property type="match status" value="1"/>
</dbReference>
<organism evidence="7">
    <name type="scientific">Corallina officinalis</name>
    <name type="common">Coral seaweed</name>
    <dbReference type="NCBI Taxonomy" id="35170"/>
    <lineage>
        <taxon>Eukaryota</taxon>
        <taxon>Rhodophyta</taxon>
        <taxon>Florideophyceae</taxon>
        <taxon>Corallinophycidae</taxon>
        <taxon>Corallinales</taxon>
        <taxon>Corallinaceae</taxon>
        <taxon>Corallinoideae</taxon>
        <taxon>Corallina</taxon>
    </lineage>
</organism>
<feature type="binding site" evidence="5">
    <location>
        <position position="147"/>
    </location>
    <ligand>
        <name>L-histidine</name>
        <dbReference type="ChEBI" id="CHEBI:57595"/>
    </ligand>
</feature>
<keyword evidence="7" id="KW-0150">Chloroplast</keyword>
<dbReference type="Pfam" id="PF13393">
    <property type="entry name" value="tRNA-synt_His"/>
    <property type="match status" value="1"/>
</dbReference>
<dbReference type="InterPro" id="IPR015807">
    <property type="entry name" value="His-tRNA-ligase"/>
</dbReference>
<keyword evidence="4" id="KW-0648">Protein biosynthesis</keyword>
<dbReference type="GO" id="GO:0006427">
    <property type="term" value="P:histidyl-tRNA aminoacylation"/>
    <property type="evidence" value="ECO:0007669"/>
    <property type="project" value="UniProtKB-UniRule"/>
</dbReference>
<keyword evidence="7" id="KW-0934">Plastid</keyword>
<evidence type="ECO:0000256" key="5">
    <source>
        <dbReference type="PIRSR" id="PIRSR001549-1"/>
    </source>
</evidence>
<evidence type="ECO:0000259" key="6">
    <source>
        <dbReference type="PROSITE" id="PS50862"/>
    </source>
</evidence>
<feature type="binding site" evidence="5">
    <location>
        <begin position="102"/>
        <end position="104"/>
    </location>
    <ligand>
        <name>L-histidine</name>
        <dbReference type="ChEBI" id="CHEBI:57595"/>
    </ligand>
</feature>
<keyword evidence="4 7" id="KW-0030">Aminoacyl-tRNA synthetase</keyword>
<comment type="subcellular location">
    <subcellularLocation>
        <location evidence="4">Plastid</location>
        <location evidence="4">Chloroplast</location>
    </subcellularLocation>
</comment>
<dbReference type="InterPro" id="IPR006195">
    <property type="entry name" value="aa-tRNA-synth_II"/>
</dbReference>
<feature type="binding site" evidence="5">
    <location>
        <position position="151"/>
    </location>
    <ligand>
        <name>L-histidine</name>
        <dbReference type="ChEBI" id="CHEBI:57595"/>
    </ligand>
</feature>
<keyword evidence="4" id="KW-0067">ATP-binding</keyword>
<comment type="similarity">
    <text evidence="1 4">Belongs to the class-II aminoacyl-tRNA synthetase family.</text>
</comment>
<keyword evidence="4" id="KW-0436">Ligase</keyword>
<protein>
    <recommendedName>
        <fullName evidence="4">Histidine--tRNA ligase, chloroplastic</fullName>
        <ecNumber evidence="4">6.1.1.21</ecNumber>
    </recommendedName>
    <alternativeName>
        <fullName evidence="4">Histidyl-tRNA synthetase</fullName>
        <shortName evidence="4">HisRS</shortName>
    </alternativeName>
</protein>
<accession>A0A6M3WAG7</accession>
<dbReference type="PROSITE" id="PS50862">
    <property type="entry name" value="AA_TRNA_LIGASE_II"/>
    <property type="match status" value="1"/>
</dbReference>
<dbReference type="EMBL" id="MT211886">
    <property type="protein sequence ID" value="QJF58653.1"/>
    <property type="molecule type" value="Genomic_DNA"/>
</dbReference>
<dbReference type="Pfam" id="PF03129">
    <property type="entry name" value="HGTP_anticodon"/>
    <property type="match status" value="1"/>
</dbReference>
<dbReference type="InterPro" id="IPR004516">
    <property type="entry name" value="HisRS/HisZ"/>
</dbReference>
<feature type="binding site" evidence="5">
    <location>
        <position position="278"/>
    </location>
    <ligand>
        <name>L-histidine</name>
        <dbReference type="ChEBI" id="CHEBI:57595"/>
    </ligand>
</feature>
<evidence type="ECO:0000256" key="1">
    <source>
        <dbReference type="ARBA" id="ARBA00008226"/>
    </source>
</evidence>
<proteinExistence type="inferred from homology"/>
<feature type="binding site" evidence="5">
    <location>
        <position position="133"/>
    </location>
    <ligand>
        <name>L-histidine</name>
        <dbReference type="ChEBI" id="CHEBI:57595"/>
    </ligand>
</feature>
<dbReference type="SUPFAM" id="SSF55681">
    <property type="entry name" value="Class II aaRS and biotin synthetases"/>
    <property type="match status" value="1"/>
</dbReference>